<organism evidence="5">
    <name type="scientific">Aerophobetes bacterium</name>
    <dbReference type="NCBI Taxonomy" id="2030807"/>
    <lineage>
        <taxon>Bacteria</taxon>
        <taxon>Candidatus Aerophobota</taxon>
    </lineage>
</organism>
<feature type="domain" description="ABC transporter" evidence="4">
    <location>
        <begin position="13"/>
        <end position="260"/>
    </location>
</feature>
<evidence type="ECO:0000313" key="5">
    <source>
        <dbReference type="EMBL" id="HHF98436.1"/>
    </source>
</evidence>
<dbReference type="PANTHER" id="PTHR45772:SF7">
    <property type="entry name" value="AMINO ACID ABC TRANSPORTER ATP-BINDING PROTEIN"/>
    <property type="match status" value="1"/>
</dbReference>
<name>A0A7V5HZT2_UNCAE</name>
<keyword evidence="1" id="KW-0813">Transport</keyword>
<dbReference type="GO" id="GO:0042941">
    <property type="term" value="P:D-alanine transmembrane transport"/>
    <property type="evidence" value="ECO:0007669"/>
    <property type="project" value="TreeGrafter"/>
</dbReference>
<dbReference type="InterPro" id="IPR003593">
    <property type="entry name" value="AAA+_ATPase"/>
</dbReference>
<evidence type="ECO:0000256" key="1">
    <source>
        <dbReference type="ARBA" id="ARBA00022448"/>
    </source>
</evidence>
<dbReference type="FunFam" id="3.40.50.300:FF:000421">
    <property type="entry name" value="Branched-chain amino acid ABC transporter ATP-binding protein"/>
    <property type="match status" value="1"/>
</dbReference>
<dbReference type="GO" id="GO:0016887">
    <property type="term" value="F:ATP hydrolysis activity"/>
    <property type="evidence" value="ECO:0007669"/>
    <property type="project" value="InterPro"/>
</dbReference>
<dbReference type="SUPFAM" id="SSF52540">
    <property type="entry name" value="P-loop containing nucleoside triphosphate hydrolases"/>
    <property type="match status" value="1"/>
</dbReference>
<dbReference type="PANTHER" id="PTHR45772">
    <property type="entry name" value="CONSERVED COMPONENT OF ABC TRANSPORTER FOR NATURAL AMINO ACIDS-RELATED"/>
    <property type="match status" value="1"/>
</dbReference>
<dbReference type="GO" id="GO:0015192">
    <property type="term" value="F:L-phenylalanine transmembrane transporter activity"/>
    <property type="evidence" value="ECO:0007669"/>
    <property type="project" value="TreeGrafter"/>
</dbReference>
<dbReference type="InterPro" id="IPR051120">
    <property type="entry name" value="ABC_AA/LPS_Transport"/>
</dbReference>
<dbReference type="GO" id="GO:1903806">
    <property type="term" value="P:L-isoleucine import across plasma membrane"/>
    <property type="evidence" value="ECO:0007669"/>
    <property type="project" value="TreeGrafter"/>
</dbReference>
<dbReference type="AlphaFoldDB" id="A0A7V5HZT2"/>
<comment type="caution">
    <text evidence="5">The sequence shown here is derived from an EMBL/GenBank/DDBJ whole genome shotgun (WGS) entry which is preliminary data.</text>
</comment>
<evidence type="ECO:0000259" key="4">
    <source>
        <dbReference type="PROSITE" id="PS50893"/>
    </source>
</evidence>
<dbReference type="EMBL" id="DRTT01000090">
    <property type="protein sequence ID" value="HHF98436.1"/>
    <property type="molecule type" value="Genomic_DNA"/>
</dbReference>
<dbReference type="GO" id="GO:0005886">
    <property type="term" value="C:plasma membrane"/>
    <property type="evidence" value="ECO:0007669"/>
    <property type="project" value="TreeGrafter"/>
</dbReference>
<keyword evidence="3 5" id="KW-0067">ATP-binding</keyword>
<evidence type="ECO:0000256" key="2">
    <source>
        <dbReference type="ARBA" id="ARBA00022741"/>
    </source>
</evidence>
<dbReference type="GO" id="GO:0005304">
    <property type="term" value="F:L-valine transmembrane transporter activity"/>
    <property type="evidence" value="ECO:0007669"/>
    <property type="project" value="TreeGrafter"/>
</dbReference>
<gene>
    <name evidence="5" type="ORF">ENL39_02995</name>
</gene>
<dbReference type="Gene3D" id="3.40.50.300">
    <property type="entry name" value="P-loop containing nucleotide triphosphate hydrolases"/>
    <property type="match status" value="1"/>
</dbReference>
<keyword evidence="2" id="KW-0547">Nucleotide-binding</keyword>
<dbReference type="Pfam" id="PF00005">
    <property type="entry name" value="ABC_tran"/>
    <property type="match status" value="1"/>
</dbReference>
<protein>
    <submittedName>
        <fullName evidence="5">ABC transporter ATP-binding protein</fullName>
    </submittedName>
</protein>
<sequence length="266" mass="30143">MRVFLQKRRKKVLEVKGVSRYFGGLVALEDVFLEVREGEIVGLMGPNGAGKTTLFNVITNLIPPSKGEVYFKGEKITGLAPHEVTRKGVVRTFQNVRVFEHLTVLENVEVAVPENNRTGFLQVMFPFFKLNSLNGFIEEKAYTYLKIVGLAHLARKNSSSLTFGQQRLLGIARALACEPEFLLFDEPSAGLNRQEISELLKVIENIHQRGTTIFIIEHNIGMLMSLAQRIIVLDRGKKILEGTPERIREEKKILDIYFGRREKCSV</sequence>
<dbReference type="SMART" id="SM00382">
    <property type="entry name" value="AAA"/>
    <property type="match status" value="1"/>
</dbReference>
<proteinExistence type="predicted"/>
<dbReference type="GO" id="GO:0015808">
    <property type="term" value="P:L-alanine transport"/>
    <property type="evidence" value="ECO:0007669"/>
    <property type="project" value="TreeGrafter"/>
</dbReference>
<reference evidence="5" key="1">
    <citation type="journal article" date="2020" name="mSystems">
        <title>Genome- and Community-Level Interaction Insights into Carbon Utilization and Element Cycling Functions of Hydrothermarchaeota in Hydrothermal Sediment.</title>
        <authorList>
            <person name="Zhou Z."/>
            <person name="Liu Y."/>
            <person name="Xu W."/>
            <person name="Pan J."/>
            <person name="Luo Z.H."/>
            <person name="Li M."/>
        </authorList>
    </citation>
    <scope>NUCLEOTIDE SEQUENCE [LARGE SCALE GENOMIC DNA]</scope>
    <source>
        <strain evidence="5">HyVt-92</strain>
    </source>
</reference>
<dbReference type="GO" id="GO:1903805">
    <property type="term" value="P:L-valine import across plasma membrane"/>
    <property type="evidence" value="ECO:0007669"/>
    <property type="project" value="TreeGrafter"/>
</dbReference>
<dbReference type="CDD" id="cd03219">
    <property type="entry name" value="ABC_Mj1267_LivG_branched"/>
    <property type="match status" value="1"/>
</dbReference>
<dbReference type="InterPro" id="IPR027417">
    <property type="entry name" value="P-loop_NTPase"/>
</dbReference>
<dbReference type="Proteomes" id="UP000886070">
    <property type="component" value="Unassembled WGS sequence"/>
</dbReference>
<evidence type="ECO:0000256" key="3">
    <source>
        <dbReference type="ARBA" id="ARBA00022840"/>
    </source>
</evidence>
<dbReference type="GO" id="GO:0015188">
    <property type="term" value="F:L-isoleucine transmembrane transporter activity"/>
    <property type="evidence" value="ECO:0007669"/>
    <property type="project" value="TreeGrafter"/>
</dbReference>
<dbReference type="GO" id="GO:0005524">
    <property type="term" value="F:ATP binding"/>
    <property type="evidence" value="ECO:0007669"/>
    <property type="project" value="UniProtKB-KW"/>
</dbReference>
<accession>A0A7V5HZT2</accession>
<dbReference type="InterPro" id="IPR003439">
    <property type="entry name" value="ABC_transporter-like_ATP-bd"/>
</dbReference>
<dbReference type="PROSITE" id="PS50893">
    <property type="entry name" value="ABC_TRANSPORTER_2"/>
    <property type="match status" value="1"/>
</dbReference>